<accession>A0A2P4UHR6</accession>
<organism evidence="2 3">
    <name type="scientific">Actinomadura rubteroloni</name>
    <dbReference type="NCBI Taxonomy" id="1926885"/>
    <lineage>
        <taxon>Bacteria</taxon>
        <taxon>Bacillati</taxon>
        <taxon>Actinomycetota</taxon>
        <taxon>Actinomycetes</taxon>
        <taxon>Streptosporangiales</taxon>
        <taxon>Thermomonosporaceae</taxon>
        <taxon>Actinomadura</taxon>
    </lineage>
</organism>
<evidence type="ECO:0000313" key="2">
    <source>
        <dbReference type="EMBL" id="POM24566.1"/>
    </source>
</evidence>
<protein>
    <submittedName>
        <fullName evidence="2">Uncharacterized protein</fullName>
    </submittedName>
</protein>
<evidence type="ECO:0000313" key="3">
    <source>
        <dbReference type="Proteomes" id="UP000242367"/>
    </source>
</evidence>
<keyword evidence="3" id="KW-1185">Reference proteome</keyword>
<dbReference type="RefSeq" id="WP_103563683.1">
    <property type="nucleotide sequence ID" value="NZ_MTBP01000002.1"/>
</dbReference>
<dbReference type="EMBL" id="MTBP01000002">
    <property type="protein sequence ID" value="POM24566.1"/>
    <property type="molecule type" value="Genomic_DNA"/>
</dbReference>
<dbReference type="AlphaFoldDB" id="A0A2P4UHR6"/>
<evidence type="ECO:0000256" key="1">
    <source>
        <dbReference type="SAM" id="MobiDB-lite"/>
    </source>
</evidence>
<sequence>MLDEAHPGTGRPTRRAVIVLALLLLACASVFGLLAHDAGLIGKDGGPAPAKVTPPPADTAPGVRLASYYP</sequence>
<feature type="region of interest" description="Disordered" evidence="1">
    <location>
        <begin position="44"/>
        <end position="70"/>
    </location>
</feature>
<dbReference type="Proteomes" id="UP000242367">
    <property type="component" value="Unassembled WGS sequence"/>
</dbReference>
<name>A0A2P4UHR6_9ACTN</name>
<gene>
    <name evidence="2" type="ORF">BTM25_31950</name>
</gene>
<comment type="caution">
    <text evidence="2">The sequence shown here is derived from an EMBL/GenBank/DDBJ whole genome shotgun (WGS) entry which is preliminary data.</text>
</comment>
<proteinExistence type="predicted"/>
<reference evidence="2 3" key="1">
    <citation type="journal article" date="2017" name="Chemistry">
        <title>Isolation, Biosynthesis and Chemical Modifications of Rubterolones A-F: Rare Tropolone Alkaloids from Actinomadura sp. 5-2.</title>
        <authorList>
            <person name="Guo H."/>
            <person name="Benndorf R."/>
            <person name="Leichnitz D."/>
            <person name="Klassen J.L."/>
            <person name="Vollmers J."/>
            <person name="Gorls H."/>
            <person name="Steinacker M."/>
            <person name="Weigel C."/>
            <person name="Dahse H.M."/>
            <person name="Kaster A.K."/>
            <person name="de Beer Z.W."/>
            <person name="Poulsen M."/>
            <person name="Beemelmanns C."/>
        </authorList>
    </citation>
    <scope>NUCLEOTIDE SEQUENCE [LARGE SCALE GENOMIC DNA]</scope>
    <source>
        <strain evidence="2 3">5-2</strain>
    </source>
</reference>